<dbReference type="EMBL" id="SGWQ01000001">
    <property type="protein sequence ID" value="RZS45206.1"/>
    <property type="molecule type" value="Genomic_DNA"/>
</dbReference>
<keyword evidence="3" id="KW-1185">Reference proteome</keyword>
<organism evidence="2 3">
    <name type="scientific">Herbihabitans rhizosphaerae</name>
    <dbReference type="NCBI Taxonomy" id="1872711"/>
    <lineage>
        <taxon>Bacteria</taxon>
        <taxon>Bacillati</taxon>
        <taxon>Actinomycetota</taxon>
        <taxon>Actinomycetes</taxon>
        <taxon>Pseudonocardiales</taxon>
        <taxon>Pseudonocardiaceae</taxon>
        <taxon>Herbihabitans</taxon>
    </lineage>
</organism>
<sequence>MAADVSASLAWRKSSFSADNGNCVEIAWRKSSFSADNGDCVELANHCDAAGVRDSKNPDGPALWLSDLRPLITLAKFAS</sequence>
<protein>
    <submittedName>
        <fullName evidence="2">Uncharacterized protein DUF397</fullName>
    </submittedName>
</protein>
<comment type="caution">
    <text evidence="2">The sequence shown here is derived from an EMBL/GenBank/DDBJ whole genome shotgun (WGS) entry which is preliminary data.</text>
</comment>
<evidence type="ECO:0000313" key="2">
    <source>
        <dbReference type="EMBL" id="RZS45206.1"/>
    </source>
</evidence>
<evidence type="ECO:0000259" key="1">
    <source>
        <dbReference type="Pfam" id="PF04149"/>
    </source>
</evidence>
<feature type="domain" description="DUF397" evidence="1">
    <location>
        <begin position="27"/>
        <end position="65"/>
    </location>
</feature>
<name>A0A4Q7L7D2_9PSEU</name>
<dbReference type="Pfam" id="PF04149">
    <property type="entry name" value="DUF397"/>
    <property type="match status" value="2"/>
</dbReference>
<accession>A0A4Q7L7D2</accession>
<dbReference type="InterPro" id="IPR007278">
    <property type="entry name" value="DUF397"/>
</dbReference>
<reference evidence="2 3" key="1">
    <citation type="submission" date="2019-02" db="EMBL/GenBank/DDBJ databases">
        <title>Genomic Encyclopedia of Type Strains, Phase IV (KMG-IV): sequencing the most valuable type-strain genomes for metagenomic binning, comparative biology and taxonomic classification.</title>
        <authorList>
            <person name="Goeker M."/>
        </authorList>
    </citation>
    <scope>NUCLEOTIDE SEQUENCE [LARGE SCALE GENOMIC DNA]</scope>
    <source>
        <strain evidence="2 3">DSM 101727</strain>
    </source>
</reference>
<proteinExistence type="predicted"/>
<dbReference type="RefSeq" id="WP_207222490.1">
    <property type="nucleotide sequence ID" value="NZ_SGWQ01000001.1"/>
</dbReference>
<dbReference type="AlphaFoldDB" id="A0A4Q7L7D2"/>
<evidence type="ECO:0000313" key="3">
    <source>
        <dbReference type="Proteomes" id="UP000294257"/>
    </source>
</evidence>
<gene>
    <name evidence="2" type="ORF">EV193_1011093</name>
</gene>
<dbReference type="Proteomes" id="UP000294257">
    <property type="component" value="Unassembled WGS sequence"/>
</dbReference>
<feature type="domain" description="DUF397" evidence="1">
    <location>
        <begin position="9"/>
        <end position="26"/>
    </location>
</feature>